<dbReference type="Proteomes" id="UP000002384">
    <property type="component" value="Chromosome"/>
</dbReference>
<dbReference type="AlphaFoldDB" id="B7K9D4"/>
<evidence type="ECO:0000313" key="1">
    <source>
        <dbReference type="EMBL" id="ACK68617.1"/>
    </source>
</evidence>
<protein>
    <submittedName>
        <fullName evidence="1">Uncharacterized protein</fullName>
    </submittedName>
</protein>
<accession>B7K9D4</accession>
<dbReference type="HOGENOM" id="CLU_3232506_0_0_3"/>
<sequence>MLCQNCQRRSACIVYRIASLDKSLHKGLEKLTRCEMLRAGTQQNS</sequence>
<reference evidence="2" key="1">
    <citation type="journal article" date="2011" name="MBio">
        <title>Novel metabolic attributes of the genus Cyanothece, comprising a group of unicellular nitrogen-fixing Cyanobacteria.</title>
        <authorList>
            <person name="Bandyopadhyay A."/>
            <person name="Elvitigala T."/>
            <person name="Welsh E."/>
            <person name="Stockel J."/>
            <person name="Liberton M."/>
            <person name="Min H."/>
            <person name="Sherman L.A."/>
            <person name="Pakrasi H.B."/>
        </authorList>
    </citation>
    <scope>NUCLEOTIDE SEQUENCE [LARGE SCALE GENOMIC DNA]</scope>
    <source>
        <strain evidence="2">PCC 7424</strain>
    </source>
</reference>
<dbReference type="eggNOG" id="ENOG50321GN">
    <property type="taxonomic scope" value="Bacteria"/>
</dbReference>
<keyword evidence="2" id="KW-1185">Reference proteome</keyword>
<proteinExistence type="predicted"/>
<gene>
    <name evidence="1" type="ordered locus">PCC7424_0147</name>
</gene>
<name>B7K9D4_GLOC7</name>
<dbReference type="RefSeq" id="WP_012597567.1">
    <property type="nucleotide sequence ID" value="NC_011729.1"/>
</dbReference>
<evidence type="ECO:0000313" key="2">
    <source>
        <dbReference type="Proteomes" id="UP000002384"/>
    </source>
</evidence>
<dbReference type="EMBL" id="CP001291">
    <property type="protein sequence ID" value="ACK68617.1"/>
    <property type="molecule type" value="Genomic_DNA"/>
</dbReference>
<dbReference type="KEGG" id="cyc:PCC7424_0147"/>
<organism evidence="1 2">
    <name type="scientific">Gloeothece citriformis (strain PCC 7424)</name>
    <name type="common">Cyanothece sp. (strain PCC 7424)</name>
    <dbReference type="NCBI Taxonomy" id="65393"/>
    <lineage>
        <taxon>Bacteria</taxon>
        <taxon>Bacillati</taxon>
        <taxon>Cyanobacteriota</taxon>
        <taxon>Cyanophyceae</taxon>
        <taxon>Oscillatoriophycideae</taxon>
        <taxon>Chroococcales</taxon>
        <taxon>Aphanothecaceae</taxon>
        <taxon>Gloeothece</taxon>
        <taxon>Gloeothece citriformis</taxon>
    </lineage>
</organism>